<accession>B0XD16</accession>
<protein>
    <recommendedName>
        <fullName evidence="4">Peptidase aspartic putative domain-containing protein</fullName>
    </recommendedName>
</protein>
<dbReference type="KEGG" id="cqu:CpipJ_CPIJ017441"/>
<proteinExistence type="predicted"/>
<evidence type="ECO:0000313" key="2">
    <source>
        <dbReference type="EnsemblMetazoa" id="CPIJ017441-PA"/>
    </source>
</evidence>
<dbReference type="VEuPathDB" id="VectorBase:CPIJ017441"/>
<evidence type="ECO:0008006" key="4">
    <source>
        <dbReference type="Google" id="ProtNLM"/>
    </source>
</evidence>
<name>B0XD16_CULQU</name>
<dbReference type="HOGENOM" id="CLU_1200873_0_0_1"/>
<dbReference type="Proteomes" id="UP000002320">
    <property type="component" value="Unassembled WGS sequence"/>
</dbReference>
<reference evidence="2" key="2">
    <citation type="submission" date="2020-05" db="UniProtKB">
        <authorList>
            <consortium name="EnsemblMetazoa"/>
        </authorList>
    </citation>
    <scope>IDENTIFICATION</scope>
    <source>
        <strain evidence="2">JHB</strain>
    </source>
</reference>
<sequence>MSELRDLRKQEQQLRNTLESVSQFKNNYKPEVHAGELVTRIEMLDAAMKKFYVVRRKIELILEETDEEEVVAVKETPEEKKARLSVRTDERNAENAHISKEVEDMYCRPSPSNAIALSTTTEQPYRQVLLSTAVVRLTDRYGNTQYARALLDSCSEYCFITTNLAQKLKLVEAASCLSVAGIGGSVGETGVENPPKTVFTVSTCVCRKTNVSADPNNVVRLRPPQLVRDVI</sequence>
<dbReference type="VEuPathDB" id="VectorBase:CQUJHB017625"/>
<dbReference type="AlphaFoldDB" id="B0XD16"/>
<keyword evidence="3" id="KW-1185">Reference proteome</keyword>
<evidence type="ECO:0000313" key="1">
    <source>
        <dbReference type="EMBL" id="EDS45251.1"/>
    </source>
</evidence>
<dbReference type="OrthoDB" id="7758684at2759"/>
<gene>
    <name evidence="2" type="primary">6051048</name>
    <name evidence="1" type="ORF">CpipJ_CPIJ017441</name>
</gene>
<organism>
    <name type="scientific">Culex quinquefasciatus</name>
    <name type="common">Southern house mosquito</name>
    <name type="synonym">Culex pungens</name>
    <dbReference type="NCBI Taxonomy" id="7176"/>
    <lineage>
        <taxon>Eukaryota</taxon>
        <taxon>Metazoa</taxon>
        <taxon>Ecdysozoa</taxon>
        <taxon>Arthropoda</taxon>
        <taxon>Hexapoda</taxon>
        <taxon>Insecta</taxon>
        <taxon>Pterygota</taxon>
        <taxon>Neoptera</taxon>
        <taxon>Endopterygota</taxon>
        <taxon>Diptera</taxon>
        <taxon>Nematocera</taxon>
        <taxon>Culicoidea</taxon>
        <taxon>Culicidae</taxon>
        <taxon>Culicinae</taxon>
        <taxon>Culicini</taxon>
        <taxon>Culex</taxon>
        <taxon>Culex</taxon>
    </lineage>
</organism>
<dbReference type="InParanoid" id="B0XD16"/>
<dbReference type="EMBL" id="DS232734">
    <property type="protein sequence ID" value="EDS45251.1"/>
    <property type="molecule type" value="Genomic_DNA"/>
</dbReference>
<evidence type="ECO:0000313" key="3">
    <source>
        <dbReference type="Proteomes" id="UP000002320"/>
    </source>
</evidence>
<reference evidence="1" key="1">
    <citation type="submission" date="2007-03" db="EMBL/GenBank/DDBJ databases">
        <title>Annotation of Culex pipiens quinquefasciatus.</title>
        <authorList>
            <consortium name="The Broad Institute Genome Sequencing Platform"/>
            <person name="Atkinson P.W."/>
            <person name="Hemingway J."/>
            <person name="Christensen B.M."/>
            <person name="Higgs S."/>
            <person name="Kodira C."/>
            <person name="Hannick L."/>
            <person name="Megy K."/>
            <person name="O'Leary S."/>
            <person name="Pearson M."/>
            <person name="Haas B.J."/>
            <person name="Mauceli E."/>
            <person name="Wortman J.R."/>
            <person name="Lee N.H."/>
            <person name="Guigo R."/>
            <person name="Stanke M."/>
            <person name="Alvarado L."/>
            <person name="Amedeo P."/>
            <person name="Antoine C.H."/>
            <person name="Arensburger P."/>
            <person name="Bidwell S.L."/>
            <person name="Crawford M."/>
            <person name="Camaro F."/>
            <person name="Devon K."/>
            <person name="Engels R."/>
            <person name="Hammond M."/>
            <person name="Howarth C."/>
            <person name="Koehrsen M."/>
            <person name="Lawson D."/>
            <person name="Montgomery P."/>
            <person name="Nene V."/>
            <person name="Nusbaum C."/>
            <person name="Puiu D."/>
            <person name="Romero-Severson J."/>
            <person name="Severson D.W."/>
            <person name="Shumway M."/>
            <person name="Sisk P."/>
            <person name="Stolte C."/>
            <person name="Zeng Q."/>
            <person name="Eisenstadt E."/>
            <person name="Fraser-Liggett C."/>
            <person name="Strausberg R."/>
            <person name="Galagan J."/>
            <person name="Birren B."/>
            <person name="Collins F.H."/>
        </authorList>
    </citation>
    <scope>NUCLEOTIDE SEQUENCE [LARGE SCALE GENOMIC DNA]</scope>
    <source>
        <strain evidence="1">JHB</strain>
    </source>
</reference>
<dbReference type="EnsemblMetazoa" id="CPIJ017441-RA">
    <property type="protein sequence ID" value="CPIJ017441-PA"/>
    <property type="gene ID" value="CPIJ017441"/>
</dbReference>